<dbReference type="PANTHER" id="PTHR21286:SF0">
    <property type="entry name" value="NUCLEAR PORE COMPLEX PROTEIN NUP160"/>
    <property type="match status" value="1"/>
</dbReference>
<dbReference type="InterPro" id="IPR056535">
    <property type="entry name" value="TPR_NUP160_M"/>
</dbReference>
<feature type="transmembrane region" description="Helical" evidence="6">
    <location>
        <begin position="2364"/>
        <end position="2385"/>
    </location>
</feature>
<evidence type="ECO:0000256" key="1">
    <source>
        <dbReference type="ARBA" id="ARBA00004141"/>
    </source>
</evidence>
<feature type="domain" description="Major facilitator superfamily associated" evidence="7">
    <location>
        <begin position="1591"/>
        <end position="1741"/>
    </location>
</feature>
<keyword evidence="2 6" id="KW-0812">Transmembrane</keyword>
<dbReference type="GO" id="GO:0005643">
    <property type="term" value="C:nuclear pore"/>
    <property type="evidence" value="ECO:0007669"/>
    <property type="project" value="TreeGrafter"/>
</dbReference>
<feature type="compositionally biased region" description="Gly residues" evidence="5">
    <location>
        <begin position="659"/>
        <end position="675"/>
    </location>
</feature>
<dbReference type="Pfam" id="PF12832">
    <property type="entry name" value="MFS_1_like"/>
    <property type="match status" value="2"/>
</dbReference>
<keyword evidence="10" id="KW-1185">Reference proteome</keyword>
<feature type="transmembrane region" description="Helical" evidence="6">
    <location>
        <begin position="2237"/>
        <end position="2255"/>
    </location>
</feature>
<dbReference type="EMBL" id="LHPF02000013">
    <property type="protein sequence ID" value="PSC71781.1"/>
    <property type="molecule type" value="Genomic_DNA"/>
</dbReference>
<dbReference type="SUPFAM" id="SSF103473">
    <property type="entry name" value="MFS general substrate transporter"/>
    <property type="match status" value="1"/>
</dbReference>
<evidence type="ECO:0000256" key="5">
    <source>
        <dbReference type="SAM" id="MobiDB-lite"/>
    </source>
</evidence>
<sequence>MALSSQRAMEVPLCSIEADAPLREVPACGEPLFSFAALPAGSASAGKVAAAQGVASCARALVWQLDGRAPAELLLAEVAVNEERRGAAVRLSFGCDLLPAVSCVEVPEGGTRVAVLTADGALHTVWYGGASAARAGAAALPPGTSGLARQLAAADAVVSVPLATHFQLAGAPTTLLEVGGWTCVGTSEGNVVCLPAGSSDPAAAVVLAPSSGLSKMFGGLFGRQGGQAVCQLAQLRHMDHHLLCAIHDSCTMRLWDLNTRRLVHSADLVTHEMQGRWAPTLARLTAEPLDAATSILLVYLEPADAAGDGGGDGGAAGGAGSARGMLATYEIFLEKRGAGEYKVLLELGPRLQGEVHRLHDLVLENVALHTIGAWMLYDDAAGRRRLNCVPVGFNDGPVQLEMEVLLTEDQLLEGCPSPADLPLAEEVLRAVEGQLGAAGAALPPGALGSALADAVLAPGRLSRAALAGALAALGSGVPREAVVGADLEELRRQLPRWVAAVPAAAAAGTGGGPTGALLARWGALLRAYARAWQDAHLPLALLALPPQGDAHSLMLLARRGGMVTALRPAATPETSLKDGLSADWHQAAPQDAAKASAVFVAAAAVFEAAGGSLAARLVWACLREGRDLRATVLPALVRSLAVGAPGPLAAGAPPGGGSRLGFPAAGGGGGSGGAGSAHAQQRTSCRKLPLRLSQLGNGGSFAEAVAAALRVLGAGYEDGSRMRTALTAASKPVRAATLATLAQVAWAQLQALLQVALLLQYTLQQQTLGSWSMPAEDAQELEADLLPHALGLLQAAAAAYWAAVTPTADGGAAEGGAGGPAVDPSQLVRALRIGDGAGAGTAAPKRARLSQAAQDSYVAGLLLAPAAAAKRIHVVRDLPDIQRVSLLFAQHLLCLTPSPLHAVPARRLRVADLPGQALPLGPADQAVEIAAALFRARQTAQLAALQRLLPADGQDMRLLFFKACGKARQIGLAGSTQERHRLEEDSLALFFRVATVFAAEGAFPGQAAAVDRCVAQMLADLSAGAVGGGGLGDGPEAAEVRYYQALLTLYERLGRYSAAARFALAAVRQVAAALPGPEQLAVRAAAQGRLWANVFNCMLEAGRYEEAYVALLSSEVAEVQLDCLHRLIGTLCAAPGGLELLCRLPFAHNMLLMRGGRQAWVPMLEEVAATLQRRAAQLDLTATPQPYKVLADFYLSRSNYQAAAGAMLAYARRLGGDCPDELAQLAEAERALATAVSCLSLVERQHAWVEDPAPPEAGGMPGGGGGGGGDDGELEEPPVLTLAALQREYAVVRGHAVLAAAMPGGERGHASLSARRGGGGEARGGDAEDVFSQLLALGLHDDAFQLAEAAFEGTQLTRALERAFASLAAACVAAQLARGGGSGGGSFVAAREAAGGGDDMQTEEGGAGGGAAGGGAAPAAAAAAASRGDGGAADDWGRLKAWLARHEGGAHRFRLRLVILEAVLHAAPAFMLPPWLMAPLWPSAPVGASGAAAAPAAPPSADLAGALRVLMRHARLADAAELAAAHLQAALRAVPSVGMARTSQVYFPQALLDELVSQLSGAAGLAAERAQLGELLGRVRDAAAQQTSTGSQIGILSAIRPFTCSISGQLLVGVADAKRWHLGVTVVTFIITAAARSAMALAHGFAAHLLLIIASEACQSPFSIMTDAAIAASTTEAGYGRKRVLASLGWGALAPLSGWIVGRWGVPRSIAVYLGLVCAAFLPTLLLPLSELGSKAVQASEGEAAGSGDGAAAGKLGRRKTAQHLERGSAMALLAGAVTSDLGGLDSRQHNGHAAELAIELFEPASSAAGGAAAPEGEAARAPEGPGAALIDRLNSKLAQAEAAGVLLHPLVTTADEDAASEAAASLATVGDAAAATPTAPGQPPADGDSWSVAAVGGSQRGGSLVRSDAPALAAAAAPTGALAIPQRRSLQPPAAGLALPGGYGGGGASALARTTSAATTAFFSVASGASMAGSPGSLLTPRGGGGGGGEVAWQGMRSSLVQRIGEAAATPRSGAAGPDQGALLRQGSLQRQDSLQPQLSNLSQALNGFEIPNSPPDSGFVSPRSASVLPQPGSPLPASPPLPALPVQGQPASDLEAVKAGLLGLPPLHTVHPPAFQRSSGSGRPSDAGRRHLSDGSVRQLRRRTTGGSLLSVSGGLHETAKSPMVFGTLLPADAAAEPAAKQPLLQLSGDKEAAALAALALDLEGGGRGRGGRAAAADLTVLAGIKALVSNPHHAAFFATTFFMGIGYGFLGYEFLYLRESGAPGLLLGVCNLVSTCGEMPLFATSGWWLPKLGHTLAFNIGMAGWVLRLALYTLLPLFPSLWCVVPVELLQGLTFAVAYGVGMMHAKEIAPPHLRSTCTSLFFVCYYGLGPGVSGLAGGYIYESLGMRFVFIIGSCTLLVGWLLIQLALRWATRHERRAAKEAAALAP</sequence>
<keyword evidence="3 6" id="KW-1133">Transmembrane helix</keyword>
<feature type="compositionally biased region" description="Gly residues" evidence="5">
    <location>
        <begin position="1259"/>
        <end position="1269"/>
    </location>
</feature>
<accession>A0A2P6VCK0</accession>
<dbReference type="InterPro" id="IPR021717">
    <property type="entry name" value="Nucleoporin_Nup160"/>
</dbReference>
<feature type="region of interest" description="Disordered" evidence="5">
    <location>
        <begin position="1251"/>
        <end position="1275"/>
    </location>
</feature>
<name>A0A2P6VCK0_9CHLO</name>
<feature type="transmembrane region" description="Helical" evidence="6">
    <location>
        <begin position="2324"/>
        <end position="2344"/>
    </location>
</feature>
<evidence type="ECO:0000256" key="2">
    <source>
        <dbReference type="ARBA" id="ARBA00022692"/>
    </source>
</evidence>
<feature type="region of interest" description="Disordered" evidence="5">
    <location>
        <begin position="2047"/>
        <end position="2090"/>
    </location>
</feature>
<feature type="region of interest" description="Disordered" evidence="5">
    <location>
        <begin position="1394"/>
        <end position="1413"/>
    </location>
</feature>
<feature type="domain" description="NUP160 middle TPR" evidence="8">
    <location>
        <begin position="1036"/>
        <end position="1241"/>
    </location>
</feature>
<dbReference type="Gene3D" id="1.20.1250.20">
    <property type="entry name" value="MFS general substrate transporter like domains"/>
    <property type="match status" value="1"/>
</dbReference>
<proteinExistence type="predicted"/>
<dbReference type="STRING" id="554055.A0A2P6VCK0"/>
<dbReference type="GO" id="GO:0017056">
    <property type="term" value="F:structural constituent of nuclear pore"/>
    <property type="evidence" value="ECO:0007669"/>
    <property type="project" value="TreeGrafter"/>
</dbReference>
<dbReference type="GO" id="GO:0016020">
    <property type="term" value="C:membrane"/>
    <property type="evidence" value="ECO:0007669"/>
    <property type="project" value="UniProtKB-SubCell"/>
</dbReference>
<evidence type="ECO:0000256" key="6">
    <source>
        <dbReference type="SAM" id="Phobius"/>
    </source>
</evidence>
<dbReference type="InterPro" id="IPR024989">
    <property type="entry name" value="MFS_assoc_dom"/>
</dbReference>
<feature type="compositionally biased region" description="Pro residues" evidence="5">
    <location>
        <begin position="2073"/>
        <end position="2085"/>
    </location>
</feature>
<feature type="region of interest" description="Disordered" evidence="5">
    <location>
        <begin position="2110"/>
        <end position="2156"/>
    </location>
</feature>
<evidence type="ECO:0000256" key="4">
    <source>
        <dbReference type="ARBA" id="ARBA00023136"/>
    </source>
</evidence>
<dbReference type="Proteomes" id="UP000239649">
    <property type="component" value="Unassembled WGS sequence"/>
</dbReference>
<protein>
    <submittedName>
        <fullName evidence="9">Nuclear pore complex NUP160-like protein</fullName>
    </submittedName>
</protein>
<dbReference type="InterPro" id="IPR036259">
    <property type="entry name" value="MFS_trans_sf"/>
</dbReference>
<reference evidence="9 10" key="1">
    <citation type="journal article" date="2018" name="Plant J.">
        <title>Genome sequences of Chlorella sorokiniana UTEX 1602 and Micractinium conductrix SAG 241.80: implications to maltose excretion by a green alga.</title>
        <authorList>
            <person name="Arriola M.B."/>
            <person name="Velmurugan N."/>
            <person name="Zhang Y."/>
            <person name="Plunkett M.H."/>
            <person name="Hondzo H."/>
            <person name="Barney B.M."/>
        </authorList>
    </citation>
    <scope>NUCLEOTIDE SEQUENCE [LARGE SCALE GENOMIC DNA]</scope>
    <source>
        <strain evidence="9 10">SAG 241.80</strain>
    </source>
</reference>
<organism evidence="9 10">
    <name type="scientific">Micractinium conductrix</name>
    <dbReference type="NCBI Taxonomy" id="554055"/>
    <lineage>
        <taxon>Eukaryota</taxon>
        <taxon>Viridiplantae</taxon>
        <taxon>Chlorophyta</taxon>
        <taxon>core chlorophytes</taxon>
        <taxon>Trebouxiophyceae</taxon>
        <taxon>Chlorellales</taxon>
        <taxon>Chlorellaceae</taxon>
        <taxon>Chlorella clade</taxon>
        <taxon>Micractinium</taxon>
    </lineage>
</organism>
<evidence type="ECO:0000313" key="9">
    <source>
        <dbReference type="EMBL" id="PSC71781.1"/>
    </source>
</evidence>
<keyword evidence="4 6" id="KW-0472">Membrane</keyword>
<feature type="transmembrane region" description="Helical" evidence="6">
    <location>
        <begin position="2391"/>
        <end position="2412"/>
    </location>
</feature>
<feature type="region of interest" description="Disordered" evidence="5">
    <location>
        <begin position="659"/>
        <end position="680"/>
    </location>
</feature>
<feature type="transmembrane region" description="Helical" evidence="6">
    <location>
        <begin position="2267"/>
        <end position="2292"/>
    </location>
</feature>
<feature type="domain" description="Major facilitator superfamily associated" evidence="7">
    <location>
        <begin position="2225"/>
        <end position="2395"/>
    </location>
</feature>
<evidence type="ECO:0000256" key="3">
    <source>
        <dbReference type="ARBA" id="ARBA00022989"/>
    </source>
</evidence>
<evidence type="ECO:0000259" key="7">
    <source>
        <dbReference type="Pfam" id="PF12832"/>
    </source>
</evidence>
<dbReference type="Pfam" id="PF23354">
    <property type="entry name" value="TPR_NUP160_120_M"/>
    <property type="match status" value="1"/>
</dbReference>
<comment type="caution">
    <text evidence="9">The sequence shown here is derived from an EMBL/GenBank/DDBJ whole genome shotgun (WGS) entry which is preliminary data.</text>
</comment>
<feature type="region of interest" description="Disordered" evidence="5">
    <location>
        <begin position="1875"/>
        <end position="1902"/>
    </location>
</feature>
<dbReference type="PANTHER" id="PTHR21286">
    <property type="entry name" value="NUCLEAR PORE COMPLEX PROTEIN NUP160"/>
    <property type="match status" value="1"/>
</dbReference>
<feature type="region of interest" description="Disordered" evidence="5">
    <location>
        <begin position="1974"/>
        <end position="1993"/>
    </location>
</feature>
<evidence type="ECO:0000259" key="8">
    <source>
        <dbReference type="Pfam" id="PF23354"/>
    </source>
</evidence>
<feature type="compositionally biased region" description="Low complexity" evidence="5">
    <location>
        <begin position="1875"/>
        <end position="1889"/>
    </location>
</feature>
<comment type="subcellular location">
    <subcellularLocation>
        <location evidence="1">Membrane</location>
        <topology evidence="1">Multi-pass membrane protein</topology>
    </subcellularLocation>
</comment>
<dbReference type="OrthoDB" id="514940at2759"/>
<gene>
    <name evidence="9" type="ORF">C2E20_4908</name>
</gene>
<evidence type="ECO:0000313" key="10">
    <source>
        <dbReference type="Proteomes" id="UP000239649"/>
    </source>
</evidence>